<evidence type="ECO:0000313" key="7">
    <source>
        <dbReference type="EMBL" id="MEK8026365.1"/>
    </source>
</evidence>
<keyword evidence="4" id="KW-0808">Transferase</keyword>
<gene>
    <name evidence="7" type="ORF">AACH11_10390</name>
</gene>
<comment type="caution">
    <text evidence="7">The sequence shown here is derived from an EMBL/GenBank/DDBJ whole genome shotgun (WGS) entry which is preliminary data.</text>
</comment>
<proteinExistence type="predicted"/>
<keyword evidence="8" id="KW-1185">Reference proteome</keyword>
<dbReference type="InterPro" id="IPR036097">
    <property type="entry name" value="HisK_dim/P_sf"/>
</dbReference>
<dbReference type="Gene3D" id="3.30.450.20">
    <property type="entry name" value="PAS domain"/>
    <property type="match status" value="1"/>
</dbReference>
<keyword evidence="3" id="KW-0597">Phosphoprotein</keyword>
<dbReference type="InterPro" id="IPR005467">
    <property type="entry name" value="His_kinase_dom"/>
</dbReference>
<dbReference type="RefSeq" id="WP_341374149.1">
    <property type="nucleotide sequence ID" value="NZ_JBBUTF010000008.1"/>
</dbReference>
<dbReference type="CDD" id="cd00082">
    <property type="entry name" value="HisKA"/>
    <property type="match status" value="1"/>
</dbReference>
<organism evidence="7 8">
    <name type="scientific">Pseudaquabacterium rugosum</name>
    <dbReference type="NCBI Taxonomy" id="2984194"/>
    <lineage>
        <taxon>Bacteria</taxon>
        <taxon>Pseudomonadati</taxon>
        <taxon>Pseudomonadota</taxon>
        <taxon>Betaproteobacteria</taxon>
        <taxon>Burkholderiales</taxon>
        <taxon>Sphaerotilaceae</taxon>
        <taxon>Pseudaquabacterium</taxon>
    </lineage>
</organism>
<protein>
    <recommendedName>
        <fullName evidence="2">histidine kinase</fullName>
        <ecNumber evidence="2">2.7.13.3</ecNumber>
    </recommendedName>
</protein>
<dbReference type="InterPro" id="IPR004358">
    <property type="entry name" value="Sig_transdc_His_kin-like_C"/>
</dbReference>
<dbReference type="Proteomes" id="UP001368500">
    <property type="component" value="Unassembled WGS sequence"/>
</dbReference>
<dbReference type="SUPFAM" id="SSF55874">
    <property type="entry name" value="ATPase domain of HSP90 chaperone/DNA topoisomerase II/histidine kinase"/>
    <property type="match status" value="1"/>
</dbReference>
<sequence>MNTLPGPSSYLPATRPVAPLADSRVTIEDGPGPGPHRHDALQDLLQTALDHLRAGETVAAQTLLGTDARLSAPLEQVFRLYQLELETRNQQLEETQLRMSRTLDWFSTLFRLLPQPALLIDEHGVIVDANARATEDYALAGALRSMPLPLRRLLVQPEAERELALALLRCRDEGVSVALDDMAVLTFDRRRRWADLRLCRLPLREGLVAPGATLARRDGPPAGLFLCLFNDRTARVEAQQAHQAALRAQQEQALAEAASRAKSKLLSRLSHELRTPLNAVIGFTHLLQLQGDVCSSEGQRRLSLMRQASEHLLGLVNEVLELQRLECGALQLQEEAVPLRQTVRDVMQLQEAAATALGLRLRVAGPTPQDGTEDGAAAPDEVLARGDGRRIWEVLTNLVSNAIKYNRRDSWVEARCGRDTAAGRVWIEIADGGIGLDEAQLEHLFEPFNRLGAERTAVGGTGLGLSIARGLAEAMGGRLDARSEPGVGSCFRLTLPAA</sequence>
<dbReference type="Pfam" id="PF02518">
    <property type="entry name" value="HATPase_c"/>
    <property type="match status" value="1"/>
</dbReference>
<evidence type="ECO:0000256" key="1">
    <source>
        <dbReference type="ARBA" id="ARBA00000085"/>
    </source>
</evidence>
<dbReference type="InterPro" id="IPR035965">
    <property type="entry name" value="PAS-like_dom_sf"/>
</dbReference>
<dbReference type="Gene3D" id="1.10.287.130">
    <property type="match status" value="1"/>
</dbReference>
<dbReference type="EMBL" id="JBBUTF010000008">
    <property type="protein sequence ID" value="MEK8026365.1"/>
    <property type="molecule type" value="Genomic_DNA"/>
</dbReference>
<dbReference type="GO" id="GO:0016301">
    <property type="term" value="F:kinase activity"/>
    <property type="evidence" value="ECO:0007669"/>
    <property type="project" value="UniProtKB-KW"/>
</dbReference>
<comment type="catalytic activity">
    <reaction evidence="1">
        <text>ATP + protein L-histidine = ADP + protein N-phospho-L-histidine.</text>
        <dbReference type="EC" id="2.7.13.3"/>
    </reaction>
</comment>
<dbReference type="SUPFAM" id="SSF47384">
    <property type="entry name" value="Homodimeric domain of signal transducing histidine kinase"/>
    <property type="match status" value="1"/>
</dbReference>
<accession>A0ABU9B901</accession>
<dbReference type="EC" id="2.7.13.3" evidence="2"/>
<evidence type="ECO:0000259" key="6">
    <source>
        <dbReference type="PROSITE" id="PS50109"/>
    </source>
</evidence>
<dbReference type="SMART" id="SM00388">
    <property type="entry name" value="HisKA"/>
    <property type="match status" value="1"/>
</dbReference>
<evidence type="ECO:0000256" key="5">
    <source>
        <dbReference type="ARBA" id="ARBA00022777"/>
    </source>
</evidence>
<evidence type="ECO:0000256" key="4">
    <source>
        <dbReference type="ARBA" id="ARBA00022679"/>
    </source>
</evidence>
<dbReference type="Pfam" id="PF00512">
    <property type="entry name" value="HisKA"/>
    <property type="match status" value="1"/>
</dbReference>
<dbReference type="SUPFAM" id="SSF55785">
    <property type="entry name" value="PYP-like sensor domain (PAS domain)"/>
    <property type="match status" value="1"/>
</dbReference>
<dbReference type="PANTHER" id="PTHR43047">
    <property type="entry name" value="TWO-COMPONENT HISTIDINE PROTEIN KINASE"/>
    <property type="match status" value="1"/>
</dbReference>
<evidence type="ECO:0000256" key="3">
    <source>
        <dbReference type="ARBA" id="ARBA00022553"/>
    </source>
</evidence>
<reference evidence="7 8" key="1">
    <citation type="submission" date="2024-04" db="EMBL/GenBank/DDBJ databases">
        <title>Novel species of the genus Ideonella isolated from streams.</title>
        <authorList>
            <person name="Lu H."/>
        </authorList>
    </citation>
    <scope>NUCLEOTIDE SEQUENCE [LARGE SCALE GENOMIC DNA]</scope>
    <source>
        <strain evidence="7 8">BYS139W</strain>
    </source>
</reference>
<dbReference type="PROSITE" id="PS50109">
    <property type="entry name" value="HIS_KIN"/>
    <property type="match status" value="1"/>
</dbReference>
<evidence type="ECO:0000256" key="2">
    <source>
        <dbReference type="ARBA" id="ARBA00012438"/>
    </source>
</evidence>
<keyword evidence="5 7" id="KW-0418">Kinase</keyword>
<evidence type="ECO:0000313" key="8">
    <source>
        <dbReference type="Proteomes" id="UP001368500"/>
    </source>
</evidence>
<dbReference type="Gene3D" id="3.30.565.10">
    <property type="entry name" value="Histidine kinase-like ATPase, C-terminal domain"/>
    <property type="match status" value="1"/>
</dbReference>
<dbReference type="InterPro" id="IPR003594">
    <property type="entry name" value="HATPase_dom"/>
</dbReference>
<dbReference type="SMART" id="SM00387">
    <property type="entry name" value="HATPase_c"/>
    <property type="match status" value="1"/>
</dbReference>
<dbReference type="PRINTS" id="PR00344">
    <property type="entry name" value="BCTRLSENSOR"/>
</dbReference>
<dbReference type="PANTHER" id="PTHR43047:SF72">
    <property type="entry name" value="OSMOSENSING HISTIDINE PROTEIN KINASE SLN1"/>
    <property type="match status" value="1"/>
</dbReference>
<feature type="domain" description="Histidine kinase" evidence="6">
    <location>
        <begin position="268"/>
        <end position="498"/>
    </location>
</feature>
<dbReference type="InterPro" id="IPR003661">
    <property type="entry name" value="HisK_dim/P_dom"/>
</dbReference>
<name>A0ABU9B901_9BURK</name>
<dbReference type="InterPro" id="IPR036890">
    <property type="entry name" value="HATPase_C_sf"/>
</dbReference>